<proteinExistence type="predicted"/>
<dbReference type="EMBL" id="JABTEG010000001">
    <property type="protein sequence ID" value="KAG4306578.1"/>
    <property type="molecule type" value="Genomic_DNA"/>
</dbReference>
<name>A0ACB7CH91_9ASCO</name>
<organism evidence="1 2">
    <name type="scientific">Pneumocystis oryctolagi</name>
    <dbReference type="NCBI Taxonomy" id="42067"/>
    <lineage>
        <taxon>Eukaryota</taxon>
        <taxon>Fungi</taxon>
        <taxon>Dikarya</taxon>
        <taxon>Ascomycota</taxon>
        <taxon>Taphrinomycotina</taxon>
        <taxon>Pneumocystomycetes</taxon>
        <taxon>Pneumocystaceae</taxon>
        <taxon>Pneumocystis</taxon>
    </lineage>
</organism>
<gene>
    <name evidence="1" type="ORF">PORY_000566</name>
</gene>
<reference evidence="1 2" key="1">
    <citation type="journal article" date="2021" name="Commun. Biol.">
        <title>Genomic insights into the host specific adaptation of the Pneumocystis genus.</title>
        <authorList>
            <person name="Cisse O.H."/>
            <person name="Ma L."/>
            <person name="Dekker J.P."/>
            <person name="Khil P.P."/>
            <person name="Youn J.-H."/>
            <person name="Brenchley J.M."/>
            <person name="Blair R."/>
            <person name="Pahar B."/>
            <person name="Chabe M."/>
            <person name="Van Rompay K.K.A."/>
            <person name="Keesler R."/>
            <person name="Sukura A."/>
            <person name="Hirsch V."/>
            <person name="Kutty G."/>
            <person name="Liu Y."/>
            <person name="Peng L."/>
            <person name="Chen J."/>
            <person name="Song J."/>
            <person name="Weissenbacher-Lang C."/>
            <person name="Xu J."/>
            <person name="Upham N.S."/>
            <person name="Stajich J.E."/>
            <person name="Cuomo C.A."/>
            <person name="Cushion M.T."/>
            <person name="Kovacs J.A."/>
        </authorList>
    </citation>
    <scope>NUCLEOTIDE SEQUENCE [LARGE SCALE GENOMIC DNA]</scope>
    <source>
        <strain evidence="1 2">RABM</strain>
    </source>
</reference>
<keyword evidence="2" id="KW-1185">Reference proteome</keyword>
<protein>
    <submittedName>
        <fullName evidence="1">Uncharacterized protein</fullName>
    </submittedName>
</protein>
<sequence>MISKGLSEPQKPHKGILKNKNEPRINTNFLPETTIKNTLENSQPYSHTASSSINHHQAASSQRLKWDEANLYLTEQEKTSTMKITEPKTPYTRQYDPSPNLDEEMIDSDQEFLNKHNDIPTFSLGEPRQKTPILSKQVVVKEAKLDKDSKTMQTPEDEQQRRRFELMRKKHYEKMGAAVFSHETKPDYDESDNEFENTCTQTNGQTFC</sequence>
<dbReference type="Proteomes" id="UP000768646">
    <property type="component" value="Unassembled WGS sequence"/>
</dbReference>
<accession>A0ACB7CH91</accession>
<evidence type="ECO:0000313" key="1">
    <source>
        <dbReference type="EMBL" id="KAG4306578.1"/>
    </source>
</evidence>
<comment type="caution">
    <text evidence="1">The sequence shown here is derived from an EMBL/GenBank/DDBJ whole genome shotgun (WGS) entry which is preliminary data.</text>
</comment>
<evidence type="ECO:0000313" key="2">
    <source>
        <dbReference type="Proteomes" id="UP000768646"/>
    </source>
</evidence>